<dbReference type="Proteomes" id="UP000076407">
    <property type="component" value="Unassembled WGS sequence"/>
</dbReference>
<reference evidence="1" key="1">
    <citation type="submission" date="2020-05" db="UniProtKB">
        <authorList>
            <consortium name="EnsemblMetazoa"/>
        </authorList>
    </citation>
    <scope>IDENTIFICATION</scope>
    <source>
        <strain evidence="1">SANGQUA</strain>
    </source>
</reference>
<sequence>MVGDHTFNNVKQRQTGGIFTHHAVLQRNPPPSSRLYLIRRRWSTRQLSPAPDECMCVCWGHCFAAGWRFHAIPSRRV</sequence>
<evidence type="ECO:0000313" key="2">
    <source>
        <dbReference type="Proteomes" id="UP000076407"/>
    </source>
</evidence>
<keyword evidence="2" id="KW-1185">Reference proteome</keyword>
<accession>A0A182XSG3</accession>
<evidence type="ECO:0000313" key="1">
    <source>
        <dbReference type="EnsemblMetazoa" id="AQUA014776-PA"/>
    </source>
</evidence>
<dbReference type="AlphaFoldDB" id="A0A182XSG3"/>
<protein>
    <submittedName>
        <fullName evidence="1">Uncharacterized protein</fullName>
    </submittedName>
</protein>
<proteinExistence type="predicted"/>
<dbReference type="EnsemblMetazoa" id="AQUA014776-RA">
    <property type="protein sequence ID" value="AQUA014776-PA"/>
    <property type="gene ID" value="AQUA014776"/>
</dbReference>
<organism evidence="1 2">
    <name type="scientific">Anopheles quadriannulatus</name>
    <name type="common">Mosquito</name>
    <dbReference type="NCBI Taxonomy" id="34691"/>
    <lineage>
        <taxon>Eukaryota</taxon>
        <taxon>Metazoa</taxon>
        <taxon>Ecdysozoa</taxon>
        <taxon>Arthropoda</taxon>
        <taxon>Hexapoda</taxon>
        <taxon>Insecta</taxon>
        <taxon>Pterygota</taxon>
        <taxon>Neoptera</taxon>
        <taxon>Endopterygota</taxon>
        <taxon>Diptera</taxon>
        <taxon>Nematocera</taxon>
        <taxon>Culicoidea</taxon>
        <taxon>Culicidae</taxon>
        <taxon>Anophelinae</taxon>
        <taxon>Anopheles</taxon>
    </lineage>
</organism>
<name>A0A182XSG3_ANOQN</name>
<dbReference type="VEuPathDB" id="VectorBase:AQUA014776"/>